<dbReference type="InterPro" id="IPR036259">
    <property type="entry name" value="MFS_trans_sf"/>
</dbReference>
<evidence type="ECO:0000256" key="1">
    <source>
        <dbReference type="ARBA" id="ARBA00004651"/>
    </source>
</evidence>
<feature type="transmembrane region" description="Helical" evidence="5">
    <location>
        <begin position="141"/>
        <end position="162"/>
    </location>
</feature>
<dbReference type="EMBL" id="JAHHGZ010000032">
    <property type="protein sequence ID" value="MBW4670562.1"/>
    <property type="molecule type" value="Genomic_DNA"/>
</dbReference>
<comment type="subcellular location">
    <subcellularLocation>
        <location evidence="1">Cell membrane</location>
        <topology evidence="1">Multi-pass membrane protein</topology>
    </subcellularLocation>
</comment>
<dbReference type="PANTHER" id="PTHR11360">
    <property type="entry name" value="MONOCARBOXYLATE TRANSPORTER"/>
    <property type="match status" value="1"/>
</dbReference>
<dbReference type="InterPro" id="IPR011701">
    <property type="entry name" value="MFS"/>
</dbReference>
<reference evidence="7" key="2">
    <citation type="journal article" date="2022" name="Microbiol. Resour. Announc.">
        <title>Metagenome Sequencing to Explore Phylogenomics of Terrestrial Cyanobacteria.</title>
        <authorList>
            <person name="Ward R.D."/>
            <person name="Stajich J.E."/>
            <person name="Johansen J.R."/>
            <person name="Huntemann M."/>
            <person name="Clum A."/>
            <person name="Foster B."/>
            <person name="Foster B."/>
            <person name="Roux S."/>
            <person name="Palaniappan K."/>
            <person name="Varghese N."/>
            <person name="Mukherjee S."/>
            <person name="Reddy T.B.K."/>
            <person name="Daum C."/>
            <person name="Copeland A."/>
            <person name="Chen I.A."/>
            <person name="Ivanova N.N."/>
            <person name="Kyrpides N.C."/>
            <person name="Shapiro N."/>
            <person name="Eloe-Fadrosh E.A."/>
            <person name="Pietrasiak N."/>
        </authorList>
    </citation>
    <scope>NUCLEOTIDE SEQUENCE</scope>
    <source>
        <strain evidence="7">GSE-NOS-MK-12-04C</strain>
    </source>
</reference>
<feature type="transmembrane region" description="Helical" evidence="5">
    <location>
        <begin position="317"/>
        <end position="337"/>
    </location>
</feature>
<feature type="transmembrane region" description="Helical" evidence="5">
    <location>
        <begin position="386"/>
        <end position="405"/>
    </location>
</feature>
<feature type="domain" description="Major facilitator superfamily (MFS) profile" evidence="6">
    <location>
        <begin position="1"/>
        <end position="409"/>
    </location>
</feature>
<comment type="caution">
    <text evidence="7">The sequence shown here is derived from an EMBL/GenBank/DDBJ whole genome shotgun (WGS) entry which is preliminary data.</text>
</comment>
<evidence type="ECO:0000256" key="2">
    <source>
        <dbReference type="ARBA" id="ARBA00022692"/>
    </source>
</evidence>
<dbReference type="Pfam" id="PF07690">
    <property type="entry name" value="MFS_1"/>
    <property type="match status" value="1"/>
</dbReference>
<feature type="transmembrane region" description="Helical" evidence="5">
    <location>
        <begin position="229"/>
        <end position="252"/>
    </location>
</feature>
<feature type="transmembrane region" description="Helical" evidence="5">
    <location>
        <begin position="174"/>
        <end position="192"/>
    </location>
</feature>
<feature type="transmembrane region" description="Helical" evidence="5">
    <location>
        <begin position="357"/>
        <end position="374"/>
    </location>
</feature>
<feature type="transmembrane region" description="Helical" evidence="5">
    <location>
        <begin position="264"/>
        <end position="285"/>
    </location>
</feature>
<feature type="transmembrane region" description="Helical" evidence="5">
    <location>
        <begin position="78"/>
        <end position="97"/>
    </location>
</feature>
<evidence type="ECO:0000259" key="6">
    <source>
        <dbReference type="PROSITE" id="PS50850"/>
    </source>
</evidence>
<feature type="transmembrane region" description="Helical" evidence="5">
    <location>
        <begin position="291"/>
        <end position="310"/>
    </location>
</feature>
<dbReference type="InterPro" id="IPR020846">
    <property type="entry name" value="MFS_dom"/>
</dbReference>
<feature type="transmembrane region" description="Helical" evidence="5">
    <location>
        <begin position="16"/>
        <end position="38"/>
    </location>
</feature>
<dbReference type="GO" id="GO:0022857">
    <property type="term" value="F:transmembrane transporter activity"/>
    <property type="evidence" value="ECO:0007669"/>
    <property type="project" value="InterPro"/>
</dbReference>
<keyword evidence="2 5" id="KW-0812">Transmembrane</keyword>
<evidence type="ECO:0000256" key="5">
    <source>
        <dbReference type="SAM" id="Phobius"/>
    </source>
</evidence>
<dbReference type="Proteomes" id="UP000729701">
    <property type="component" value="Unassembled WGS sequence"/>
</dbReference>
<evidence type="ECO:0000256" key="3">
    <source>
        <dbReference type="ARBA" id="ARBA00022989"/>
    </source>
</evidence>
<protein>
    <submittedName>
        <fullName evidence="7">OFA family MFS transporter</fullName>
    </submittedName>
</protein>
<dbReference type="InterPro" id="IPR050327">
    <property type="entry name" value="Proton-linked_MCT"/>
</dbReference>
<evidence type="ECO:0000256" key="4">
    <source>
        <dbReference type="ARBA" id="ARBA00023136"/>
    </source>
</evidence>
<feature type="transmembrane region" description="Helical" evidence="5">
    <location>
        <begin position="109"/>
        <end position="135"/>
    </location>
</feature>
<keyword evidence="3 5" id="KW-1133">Transmembrane helix</keyword>
<organism evidence="7 8">
    <name type="scientific">Cyanomargarita calcarea GSE-NOS-MK-12-04C</name>
    <dbReference type="NCBI Taxonomy" id="2839659"/>
    <lineage>
        <taxon>Bacteria</taxon>
        <taxon>Bacillati</taxon>
        <taxon>Cyanobacteriota</taxon>
        <taxon>Cyanophyceae</taxon>
        <taxon>Nostocales</taxon>
        <taxon>Cyanomargaritaceae</taxon>
        <taxon>Cyanomargarita</taxon>
    </lineage>
</organism>
<dbReference type="PANTHER" id="PTHR11360:SF304">
    <property type="entry name" value="MFS DOMAIN-CONTAINING PROTEIN"/>
    <property type="match status" value="1"/>
</dbReference>
<dbReference type="CDD" id="cd17353">
    <property type="entry name" value="MFS_OFA_like"/>
    <property type="match status" value="1"/>
</dbReference>
<accession>A0A951QR08</accession>
<feature type="transmembrane region" description="Helical" evidence="5">
    <location>
        <begin position="45"/>
        <end position="66"/>
    </location>
</feature>
<dbReference type="GO" id="GO:0005886">
    <property type="term" value="C:plasma membrane"/>
    <property type="evidence" value="ECO:0007669"/>
    <property type="project" value="UniProtKB-SubCell"/>
</dbReference>
<proteinExistence type="predicted"/>
<keyword evidence="4 5" id="KW-0472">Membrane</keyword>
<evidence type="ECO:0000313" key="8">
    <source>
        <dbReference type="Proteomes" id="UP000729701"/>
    </source>
</evidence>
<name>A0A951QR08_9CYAN</name>
<dbReference type="PROSITE" id="PS50850">
    <property type="entry name" value="MFS"/>
    <property type="match status" value="1"/>
</dbReference>
<reference evidence="7" key="1">
    <citation type="submission" date="2021-05" db="EMBL/GenBank/DDBJ databases">
        <authorList>
            <person name="Pietrasiak N."/>
            <person name="Ward R."/>
            <person name="Stajich J.E."/>
            <person name="Kurbessoian T."/>
        </authorList>
    </citation>
    <scope>NUCLEOTIDE SEQUENCE</scope>
    <source>
        <strain evidence="7">GSE-NOS-MK-12-04C</strain>
    </source>
</reference>
<dbReference type="SUPFAM" id="SSF103473">
    <property type="entry name" value="MFS general substrate transporter"/>
    <property type="match status" value="1"/>
</dbReference>
<dbReference type="AlphaFoldDB" id="A0A951QR08"/>
<gene>
    <name evidence="7" type="ORF">KME60_24875</name>
</gene>
<evidence type="ECO:0000313" key="7">
    <source>
        <dbReference type="EMBL" id="MBW4670562.1"/>
    </source>
</evidence>
<sequence length="422" mass="45101">MNQTKLFGLSAETGRWFLIPLGITVQLCLGTVYSWSIFRKPLEKLLGIGATESLLPFTVLLVVFAILMPITGFYINRFGSRLVTAVGGAVMGIGYILSSFSSGNISTLIITYGVIAGVGVGIAYGVPLAVVAKWFPDKKGLAVGLTVIGFGLSPLITAPLAVQLIKSNGISGTFLIFGVAFTVIILLISTTLKMPPSGWKPANWNLKSNLKTNLKASRGAEILQTPTFYGLWFCYTIGTFVGLAAIGISSPLAQEIIKLDKDTAAMTVSLFAIFNGIGRVAFGWVTDRFTPKFAAIASYILMLIGSIMMLNARQNDVATYLVAFSLFTFSFGGWLAIAPTSTLTLFPSEDYAKNYGIVFTAFGVGALGGTLLAGRIRDIFGSYTNFFYPTAGLAIIGILLAVFMLKRSPINAGVLEEIDTKI</sequence>
<dbReference type="Gene3D" id="1.20.1250.20">
    <property type="entry name" value="MFS general substrate transporter like domains"/>
    <property type="match status" value="2"/>
</dbReference>